<dbReference type="AlphaFoldDB" id="A0A4Z2CPX2"/>
<reference evidence="3 4" key="1">
    <citation type="submission" date="2019-03" db="EMBL/GenBank/DDBJ databases">
        <title>An improved genome assembly of the fluke Schistosoma japonicum.</title>
        <authorList>
            <person name="Hu W."/>
            <person name="Luo F."/>
            <person name="Yin M."/>
            <person name="Mo X."/>
            <person name="Sun C."/>
            <person name="Wu Q."/>
            <person name="Zhu B."/>
            <person name="Xiang M."/>
            <person name="Wang J."/>
            <person name="Wang Y."/>
            <person name="Zhang T."/>
            <person name="Xu B."/>
            <person name="Zheng H."/>
            <person name="Feng Z."/>
        </authorList>
    </citation>
    <scope>NUCLEOTIDE SEQUENCE [LARGE SCALE GENOMIC DNA]</scope>
    <source>
        <strain evidence="3">HuSjv2</strain>
        <tissue evidence="3">Worms</tissue>
    </source>
</reference>
<organism evidence="3 4">
    <name type="scientific">Schistosoma japonicum</name>
    <name type="common">Blood fluke</name>
    <dbReference type="NCBI Taxonomy" id="6182"/>
    <lineage>
        <taxon>Eukaryota</taxon>
        <taxon>Metazoa</taxon>
        <taxon>Spiralia</taxon>
        <taxon>Lophotrochozoa</taxon>
        <taxon>Platyhelminthes</taxon>
        <taxon>Trematoda</taxon>
        <taxon>Digenea</taxon>
        <taxon>Strigeidida</taxon>
        <taxon>Schistosomatoidea</taxon>
        <taxon>Schistosomatidae</taxon>
        <taxon>Schistosoma</taxon>
    </lineage>
</organism>
<protein>
    <submittedName>
        <fullName evidence="3">Zinc finger with UFM1-specific peptidase domain protein isoform 1</fullName>
    </submittedName>
</protein>
<dbReference type="OrthoDB" id="288987at2759"/>
<dbReference type="InterPro" id="IPR012462">
    <property type="entry name" value="UFSP1/2_DUB_cat"/>
</dbReference>
<dbReference type="Pfam" id="PF07910">
    <property type="entry name" value="Peptidase_C78"/>
    <property type="match status" value="1"/>
</dbReference>
<keyword evidence="4" id="KW-1185">Reference proteome</keyword>
<name>A0A4Z2CPX2_SCHJA</name>
<evidence type="ECO:0000313" key="4">
    <source>
        <dbReference type="Proteomes" id="UP000311919"/>
    </source>
</evidence>
<evidence type="ECO:0000256" key="1">
    <source>
        <dbReference type="ARBA" id="ARBA00022801"/>
    </source>
</evidence>
<proteinExistence type="predicted"/>
<comment type="caution">
    <text evidence="3">The sequence shown here is derived from an EMBL/GenBank/DDBJ whole genome shotgun (WGS) entry which is preliminary data.</text>
</comment>
<keyword evidence="1" id="KW-0378">Hydrolase</keyword>
<accession>A0A4Z2CPX2</accession>
<dbReference type="Gene3D" id="3.90.70.130">
    <property type="match status" value="1"/>
</dbReference>
<dbReference type="GO" id="GO:0016787">
    <property type="term" value="F:hydrolase activity"/>
    <property type="evidence" value="ECO:0007669"/>
    <property type="project" value="UniProtKB-KW"/>
</dbReference>
<dbReference type="EMBL" id="SKCS01000485">
    <property type="protein sequence ID" value="TNN06050.1"/>
    <property type="molecule type" value="Genomic_DNA"/>
</dbReference>
<evidence type="ECO:0000259" key="2">
    <source>
        <dbReference type="Pfam" id="PF07910"/>
    </source>
</evidence>
<dbReference type="STRING" id="6182.A0A4Z2CPX2"/>
<feature type="domain" description="UFSP1/2/DUB catalytic" evidence="2">
    <location>
        <begin position="107"/>
        <end position="325"/>
    </location>
</feature>
<dbReference type="Proteomes" id="UP000311919">
    <property type="component" value="Unassembled WGS sequence"/>
</dbReference>
<sequence length="392" mass="42925">MSSWAVTSRDETQEVDYGSMHLNETPSLYRLPSGSLGCSAQTIATRWLDRSFELNNLNLVDYQRRVQELRRSVRQGIDSASTCTDGIINGLKQLIHSGWLNGRWNLVSTDCDHFASEPWEKNFACCYRNAQCILSSLFRVPEFRKRLFGSVSAMPSIWKLQALLESAWSLGFDPLGASQISATINPNKTSSGANPTGSGVGIISSDSRNLVGIVDSTACLGATDMVSLFGSIGIRSSIIECRAPSGPGGTHPYLLTHIYSYITSGNSNGIANEPVTLPMLLQHEGHSRIVIGVEVDEDEKPLALIVLDPDVSSEAMRQVIKAADYSMSNPSMDLSRLSFGSYHWMDVLGSMRVDITQLIQPQYQLLQINGLIETDLDLQDAMVPENVTVAIS</sequence>
<gene>
    <name evidence="3" type="ORF">EWB00_008675</name>
</gene>
<evidence type="ECO:0000313" key="3">
    <source>
        <dbReference type="EMBL" id="TNN06050.1"/>
    </source>
</evidence>